<dbReference type="Pfam" id="PF00566">
    <property type="entry name" value="RabGAP-TBC"/>
    <property type="match status" value="1"/>
</dbReference>
<dbReference type="PROSITE" id="PS50086">
    <property type="entry name" value="TBC_RABGAP"/>
    <property type="match status" value="1"/>
</dbReference>
<dbReference type="Proteomes" id="UP001318040">
    <property type="component" value="Chromosome 45"/>
</dbReference>
<evidence type="ECO:0000256" key="11">
    <source>
        <dbReference type="ARBA" id="ARBA00034464"/>
    </source>
</evidence>
<evidence type="ECO:0000256" key="7">
    <source>
        <dbReference type="ARBA" id="ARBA00022794"/>
    </source>
</evidence>
<dbReference type="SUPFAM" id="SSF50978">
    <property type="entry name" value="WD40 repeat-like"/>
    <property type="match status" value="1"/>
</dbReference>
<dbReference type="CTD" id="93594"/>
<feature type="compositionally biased region" description="Basic and acidic residues" evidence="12">
    <location>
        <begin position="396"/>
        <end position="409"/>
    </location>
</feature>
<sequence length="1089" mass="121993">MQSADLGSRERGLLWHRRAAPAADGSVLRVLRSVEGSHSRTVRFLHAAFDSTGEAFVAGDHQGHVYLLDLTRNSFRLVQRTGLACTALAFCLRRRSEFLVALSDYSIKCFDAETSELVSWMRGHNSAVSCISVHASGRLALTTSGDTAQLWDLDTFQRRRRLSLRNNDAVQKVFFLPMSNTIVSCFKDGSVFGWDGESLECRFQLPVPPTSARLAYRVFAATRDGRTLACGGRSGCVHVWALESRRLVSVLQMPPAVRAVRQLHYLSDAFDGGANQVLGVLAQDGVARFVHVGTTQLLFSLGSGSGSGDGALSSLVVCPAGRNVLGLGEDGAMTLYSVAALTHALKQPPPSLVRVVQESKSRGKAMPAGAAPPTRRVGSGKVRRPSRVRGEAVGTRADRGGGGHQHGEEQVEGQGEEVLDRRRLLALLKGFGEYPAKYRLFIWRALLRLPENHDVYNTLVEKGTHPAYGALHRHYPVRSHKLLRGLQRTLSALAHWAPIFGETEFLPLLAFPFVKLFQNNQLVCFEVLATVLVNWCSRWFEYFPNPPLNVLACVENALAHHDHQLLQHFVEHGVTAQVYAWPLLETLFSEVLTRDEWLRLFDWVLSRPPAFLPAVAAAYSSCARGALLRLTQLEDFQFFFHHRGGVDVGRLLREAQRLLDTAPQDAQPGPAAEEQFQPLPRGLYPVFNKYPESVVQFHARERDRICAQELEYLREKQVLHELAGEAERRRAVDEAWSQQQAELVLAEEGKRKQLQLEEQRLVEQRARLVAMRRELRVKELAMLDATRRRHEQQQLARRRTDLAALDHHIEHTTRLRDQETEAAIQEVEVRRLELETQRRLFELDLAKEHEAVDRLVRGELDMHRRRAGEEGVDETLTRSRTAMDSEKNTSAGQAVHTSLATASGLAQDGAWRGELASRAAQGAAREEARAVLVEQGERAARHEQRQLLDAAQALHKNRWEEVRRRWEILEVEPPSHDHVAQLGPRDALLVAEESADHPMDYLGDIGRRVATSESLWDKHSPLPNRPPTCLNDPSRSDAALPQMRPHTGLASPGRAERDLLGDVRELRRRLAAQALAAPPTLARPAMYRT</sequence>
<reference evidence="15" key="1">
    <citation type="submission" date="2025-08" db="UniProtKB">
        <authorList>
            <consortium name="RefSeq"/>
        </authorList>
    </citation>
    <scope>IDENTIFICATION</scope>
    <source>
        <tissue evidence="15">Sperm</tissue>
    </source>
</reference>
<evidence type="ECO:0000313" key="15">
    <source>
        <dbReference type="RefSeq" id="XP_032826898.1"/>
    </source>
</evidence>
<keyword evidence="14" id="KW-1185">Reference proteome</keyword>
<comment type="subcellular location">
    <subcellularLocation>
        <location evidence="1">Cytoplasm</location>
        <location evidence="1">Cytoskeleton</location>
        <location evidence="1">Cilium basal body</location>
    </subcellularLocation>
    <subcellularLocation>
        <location evidence="2">Cytoplasm</location>
        <location evidence="2">Cytoskeleton</location>
        <location evidence="2">Microtubule organizing center</location>
        <location evidence="2">Centrosome</location>
        <location evidence="2">Centriolar satellite</location>
    </subcellularLocation>
</comment>
<dbReference type="InterPro" id="IPR036322">
    <property type="entry name" value="WD40_repeat_dom_sf"/>
</dbReference>
<dbReference type="GO" id="GO:0034451">
    <property type="term" value="C:centriolar satellite"/>
    <property type="evidence" value="ECO:0007669"/>
    <property type="project" value="UniProtKB-SubCell"/>
</dbReference>
<proteinExistence type="predicted"/>
<dbReference type="FunFam" id="1.10.472.80:FF:000022">
    <property type="entry name" value="TBC1 domain family, member 31"/>
    <property type="match status" value="1"/>
</dbReference>
<evidence type="ECO:0000256" key="12">
    <source>
        <dbReference type="SAM" id="MobiDB-lite"/>
    </source>
</evidence>
<keyword evidence="10" id="KW-0966">Cell projection</keyword>
<dbReference type="Pfam" id="PF00400">
    <property type="entry name" value="WD40"/>
    <property type="match status" value="1"/>
</dbReference>
<feature type="compositionally biased region" description="Basic and acidic residues" evidence="12">
    <location>
        <begin position="875"/>
        <end position="887"/>
    </location>
</feature>
<keyword evidence="6" id="KW-0677">Repeat</keyword>
<feature type="region of interest" description="Disordered" evidence="12">
    <location>
        <begin position="866"/>
        <end position="895"/>
    </location>
</feature>
<evidence type="ECO:0000259" key="13">
    <source>
        <dbReference type="PROSITE" id="PS50086"/>
    </source>
</evidence>
<dbReference type="GO" id="GO:0060271">
    <property type="term" value="P:cilium assembly"/>
    <property type="evidence" value="ECO:0007669"/>
    <property type="project" value="UniProtKB-ARBA"/>
</dbReference>
<comment type="function">
    <text evidence="11">Molecular adapter which is involved in cilium biogenesis. Part of a functional complex including OFD1 a centriolar protein involved in cilium assembly. Could regulate the cAMP-dependent phosphorylation of OFD1, and its subsequent ubiquitination by PJA2 which ultimately leads to its proteasomal degradation.</text>
</comment>
<dbReference type="SUPFAM" id="SSF47923">
    <property type="entry name" value="Ypt/Rab-GAP domain of gyp1p"/>
    <property type="match status" value="1"/>
</dbReference>
<evidence type="ECO:0000256" key="3">
    <source>
        <dbReference type="ARBA" id="ARBA00014199"/>
    </source>
</evidence>
<evidence type="ECO:0000313" key="14">
    <source>
        <dbReference type="Proteomes" id="UP001318040"/>
    </source>
</evidence>
<dbReference type="PANTHER" id="PTHR19853">
    <property type="entry name" value="WD REPEAT CONTAINING PROTEIN 3 WDR3"/>
    <property type="match status" value="1"/>
</dbReference>
<organism evidence="14 15">
    <name type="scientific">Petromyzon marinus</name>
    <name type="common">Sea lamprey</name>
    <dbReference type="NCBI Taxonomy" id="7757"/>
    <lineage>
        <taxon>Eukaryota</taxon>
        <taxon>Metazoa</taxon>
        <taxon>Chordata</taxon>
        <taxon>Craniata</taxon>
        <taxon>Vertebrata</taxon>
        <taxon>Cyclostomata</taxon>
        <taxon>Hyperoartia</taxon>
        <taxon>Petromyzontiformes</taxon>
        <taxon>Petromyzontidae</taxon>
        <taxon>Petromyzon</taxon>
    </lineage>
</organism>
<accession>A0AAJ7XBA2</accession>
<evidence type="ECO:0000256" key="10">
    <source>
        <dbReference type="ARBA" id="ARBA00023273"/>
    </source>
</evidence>
<keyword evidence="4" id="KW-0963">Cytoplasm</keyword>
<evidence type="ECO:0000256" key="6">
    <source>
        <dbReference type="ARBA" id="ARBA00022737"/>
    </source>
</evidence>
<keyword evidence="9" id="KW-0206">Cytoskeleton</keyword>
<dbReference type="GO" id="GO:0036064">
    <property type="term" value="C:ciliary basal body"/>
    <property type="evidence" value="ECO:0007669"/>
    <property type="project" value="TreeGrafter"/>
</dbReference>
<dbReference type="AlphaFoldDB" id="A0AAJ7XBA2"/>
<name>A0AAJ7XBA2_PETMA</name>
<protein>
    <recommendedName>
        <fullName evidence="3">TBC1 domain family member 31</fullName>
    </recommendedName>
</protein>
<keyword evidence="5" id="KW-0853">WD repeat</keyword>
<evidence type="ECO:0000256" key="4">
    <source>
        <dbReference type="ARBA" id="ARBA00022490"/>
    </source>
</evidence>
<dbReference type="InterPro" id="IPR015943">
    <property type="entry name" value="WD40/YVTN_repeat-like_dom_sf"/>
</dbReference>
<dbReference type="GO" id="GO:0060090">
    <property type="term" value="F:molecular adaptor activity"/>
    <property type="evidence" value="ECO:0007669"/>
    <property type="project" value="UniProtKB-ARBA"/>
</dbReference>
<dbReference type="FunFam" id="2.130.10.10:FF:000185">
    <property type="entry name" value="TBC1 domain family member 31 isoform X1"/>
    <property type="match status" value="1"/>
</dbReference>
<feature type="domain" description="Rab-GAP TBC" evidence="13">
    <location>
        <begin position="433"/>
        <end position="608"/>
    </location>
</feature>
<dbReference type="InterPro" id="IPR000195">
    <property type="entry name" value="Rab-GAP-TBC_dom"/>
</dbReference>
<keyword evidence="8" id="KW-0175">Coiled coil</keyword>
<evidence type="ECO:0000256" key="5">
    <source>
        <dbReference type="ARBA" id="ARBA00022574"/>
    </source>
</evidence>
<dbReference type="InterPro" id="IPR051570">
    <property type="entry name" value="TBC1_cilium_biogenesis"/>
</dbReference>
<evidence type="ECO:0000256" key="9">
    <source>
        <dbReference type="ARBA" id="ARBA00023212"/>
    </source>
</evidence>
<dbReference type="Gene3D" id="1.10.472.80">
    <property type="entry name" value="Ypt/Rab-GAP domain of gyp1p, domain 3"/>
    <property type="match status" value="1"/>
</dbReference>
<gene>
    <name evidence="15" type="primary">TBC1D31</name>
</gene>
<dbReference type="RefSeq" id="XP_032826898.1">
    <property type="nucleotide sequence ID" value="XM_032971007.1"/>
</dbReference>
<keyword evidence="7" id="KW-0970">Cilium biogenesis/degradation</keyword>
<feature type="region of interest" description="Disordered" evidence="12">
    <location>
        <begin position="360"/>
        <end position="415"/>
    </location>
</feature>
<dbReference type="SMART" id="SM00320">
    <property type="entry name" value="WD40"/>
    <property type="match status" value="6"/>
</dbReference>
<dbReference type="InterPro" id="IPR001680">
    <property type="entry name" value="WD40_rpt"/>
</dbReference>
<dbReference type="InterPro" id="IPR035969">
    <property type="entry name" value="Rab-GAP_TBC_sf"/>
</dbReference>
<evidence type="ECO:0000256" key="8">
    <source>
        <dbReference type="ARBA" id="ARBA00023054"/>
    </source>
</evidence>
<dbReference type="Gene3D" id="2.130.10.10">
    <property type="entry name" value="YVTN repeat-like/Quinoprotein amine dehydrogenase"/>
    <property type="match status" value="2"/>
</dbReference>
<dbReference type="PANTHER" id="PTHR19853:SF1">
    <property type="entry name" value="TBC1 DOMAIN FAMILY MEMBER 31"/>
    <property type="match status" value="1"/>
</dbReference>
<feature type="region of interest" description="Disordered" evidence="12">
    <location>
        <begin position="1016"/>
        <end position="1056"/>
    </location>
</feature>
<evidence type="ECO:0000256" key="1">
    <source>
        <dbReference type="ARBA" id="ARBA00004120"/>
    </source>
</evidence>
<evidence type="ECO:0000256" key="2">
    <source>
        <dbReference type="ARBA" id="ARBA00004607"/>
    </source>
</evidence>